<feature type="non-terminal residue" evidence="1">
    <location>
        <position position="1"/>
    </location>
</feature>
<dbReference type="AlphaFoldDB" id="A0A371F7N1"/>
<comment type="caution">
    <text evidence="1">The sequence shown here is derived from an EMBL/GenBank/DDBJ whole genome shotgun (WGS) entry which is preliminary data.</text>
</comment>
<evidence type="ECO:0000313" key="1">
    <source>
        <dbReference type="EMBL" id="RDX74299.1"/>
    </source>
</evidence>
<reference evidence="1" key="1">
    <citation type="submission" date="2018-05" db="EMBL/GenBank/DDBJ databases">
        <title>Draft genome of Mucuna pruriens seed.</title>
        <authorList>
            <person name="Nnadi N.E."/>
            <person name="Vos R."/>
            <person name="Hasami M.H."/>
            <person name="Devisetty U.K."/>
            <person name="Aguiy J.C."/>
        </authorList>
    </citation>
    <scope>NUCLEOTIDE SEQUENCE [LARGE SCALE GENOMIC DNA]</scope>
    <source>
        <strain evidence="1">JCA_2017</strain>
    </source>
</reference>
<gene>
    <name evidence="1" type="ORF">CR513_45972</name>
</gene>
<dbReference type="EMBL" id="QJKJ01010222">
    <property type="protein sequence ID" value="RDX74299.1"/>
    <property type="molecule type" value="Genomic_DNA"/>
</dbReference>
<dbReference type="Proteomes" id="UP000257109">
    <property type="component" value="Unassembled WGS sequence"/>
</dbReference>
<protein>
    <submittedName>
        <fullName evidence="1">Uncharacterized protein</fullName>
    </submittedName>
</protein>
<name>A0A371F7N1_MUCPR</name>
<organism evidence="1 2">
    <name type="scientific">Mucuna pruriens</name>
    <name type="common">Velvet bean</name>
    <name type="synonym">Dolichos pruriens</name>
    <dbReference type="NCBI Taxonomy" id="157652"/>
    <lineage>
        <taxon>Eukaryota</taxon>
        <taxon>Viridiplantae</taxon>
        <taxon>Streptophyta</taxon>
        <taxon>Embryophyta</taxon>
        <taxon>Tracheophyta</taxon>
        <taxon>Spermatophyta</taxon>
        <taxon>Magnoliopsida</taxon>
        <taxon>eudicotyledons</taxon>
        <taxon>Gunneridae</taxon>
        <taxon>Pentapetalae</taxon>
        <taxon>rosids</taxon>
        <taxon>fabids</taxon>
        <taxon>Fabales</taxon>
        <taxon>Fabaceae</taxon>
        <taxon>Papilionoideae</taxon>
        <taxon>50 kb inversion clade</taxon>
        <taxon>NPAAA clade</taxon>
        <taxon>indigoferoid/millettioid clade</taxon>
        <taxon>Phaseoleae</taxon>
        <taxon>Mucuna</taxon>
    </lineage>
</organism>
<accession>A0A371F7N1</accession>
<keyword evidence="2" id="KW-1185">Reference proteome</keyword>
<evidence type="ECO:0000313" key="2">
    <source>
        <dbReference type="Proteomes" id="UP000257109"/>
    </source>
</evidence>
<proteinExistence type="predicted"/>
<sequence>MIGNFFAGFRSTSQCEGLHLKLKSINNLMLILHLSIVRQYYKHIFIPRALRYKVLYERNFPFISSSTL</sequence>